<evidence type="ECO:0000313" key="5">
    <source>
        <dbReference type="EMBL" id="MER5174112.1"/>
    </source>
</evidence>
<dbReference type="PIRSF" id="PIRSF003073">
    <property type="entry name" value="DNAC_TnpB_IstB"/>
    <property type="match status" value="1"/>
</dbReference>
<protein>
    <submittedName>
        <fullName evidence="5">IS21-like element helper ATPase IstB</fullName>
    </submittedName>
</protein>
<keyword evidence="2" id="KW-0547">Nucleotide-binding</keyword>
<dbReference type="InterPro" id="IPR028350">
    <property type="entry name" value="DNAC/IstB-like"/>
</dbReference>
<dbReference type="Gene3D" id="3.40.50.300">
    <property type="entry name" value="P-loop containing nucleotide triphosphate hydrolases"/>
    <property type="match status" value="1"/>
</dbReference>
<keyword evidence="3" id="KW-0067">ATP-binding</keyword>
<evidence type="ECO:0000259" key="4">
    <source>
        <dbReference type="SMART" id="SM00382"/>
    </source>
</evidence>
<dbReference type="PANTHER" id="PTHR30050">
    <property type="entry name" value="CHROMOSOMAL REPLICATION INITIATOR PROTEIN DNAA"/>
    <property type="match status" value="1"/>
</dbReference>
<dbReference type="InterPro" id="IPR002611">
    <property type="entry name" value="IstB_ATP-bd"/>
</dbReference>
<proteinExistence type="inferred from homology"/>
<dbReference type="SUPFAM" id="SSF52540">
    <property type="entry name" value="P-loop containing nucleoside triphosphate hydrolases"/>
    <property type="match status" value="1"/>
</dbReference>
<comment type="similarity">
    <text evidence="1">Belongs to the IS21/IS1162 putative ATP-binding protein family.</text>
</comment>
<dbReference type="CDD" id="cd00009">
    <property type="entry name" value="AAA"/>
    <property type="match status" value="1"/>
</dbReference>
<dbReference type="RefSeq" id="WP_350939373.1">
    <property type="nucleotide sequence ID" value="NZ_JAYWLC010000067.1"/>
</dbReference>
<dbReference type="NCBIfam" id="NF038214">
    <property type="entry name" value="IS21_help_AAA"/>
    <property type="match status" value="1"/>
</dbReference>
<sequence length="238" mass="27610">MSNNQIFEILSELRLSGFRDELEHQLQNPQYSDLPIEDRILRMLQAETERRYRNKIDRLMKAAQFKYQAAPEEINYRNGRKLDKAEILSLLKCDWIRMHQNILVSGASGTGKTWLACAFGVAAVQKEFSVRYVRVGLLAEEMMYARLDGSITKLRAKLARLDLLIIDDFALSPMSKQELTDIFEIIEDRSTESSTIIIAQRSPHEWYDYINDPLLADAFMDRVRSRAHLLPLEGKSLR</sequence>
<dbReference type="Proteomes" id="UP001438953">
    <property type="component" value="Unassembled WGS sequence"/>
</dbReference>
<dbReference type="InterPro" id="IPR003593">
    <property type="entry name" value="AAA+_ATPase"/>
</dbReference>
<evidence type="ECO:0000256" key="2">
    <source>
        <dbReference type="ARBA" id="ARBA00022741"/>
    </source>
</evidence>
<feature type="domain" description="AAA+ ATPase" evidence="4">
    <location>
        <begin position="98"/>
        <end position="233"/>
    </location>
</feature>
<evidence type="ECO:0000313" key="6">
    <source>
        <dbReference type="Proteomes" id="UP001438953"/>
    </source>
</evidence>
<evidence type="ECO:0000256" key="1">
    <source>
        <dbReference type="ARBA" id="ARBA00008059"/>
    </source>
</evidence>
<gene>
    <name evidence="5" type="primary">istB</name>
    <name evidence="5" type="ORF">VSX56_20495</name>
</gene>
<dbReference type="SMART" id="SM00382">
    <property type="entry name" value="AAA"/>
    <property type="match status" value="1"/>
</dbReference>
<comment type="caution">
    <text evidence="5">The sequence shown here is derived from an EMBL/GenBank/DDBJ whole genome shotgun (WGS) entry which is preliminary data.</text>
</comment>
<keyword evidence="6" id="KW-1185">Reference proteome</keyword>
<reference evidence="5 6" key="1">
    <citation type="submission" date="2024-06" db="EMBL/GenBank/DDBJ databases">
        <title>Thioclava kandeliae sp. nov. from a rhizosphere soil sample of Kandelia candel in a mangrove.</title>
        <authorList>
            <person name="Mu T."/>
        </authorList>
    </citation>
    <scope>NUCLEOTIDE SEQUENCE [LARGE SCALE GENOMIC DNA]</scope>
    <source>
        <strain evidence="5 6">CPCC 100088</strain>
    </source>
</reference>
<dbReference type="PANTHER" id="PTHR30050:SF4">
    <property type="entry name" value="ATP-BINDING PROTEIN RV3427C IN INSERTION SEQUENCE-RELATED"/>
    <property type="match status" value="1"/>
</dbReference>
<dbReference type="Pfam" id="PF01695">
    <property type="entry name" value="IstB_IS21"/>
    <property type="match status" value="1"/>
</dbReference>
<evidence type="ECO:0000256" key="3">
    <source>
        <dbReference type="ARBA" id="ARBA00022840"/>
    </source>
</evidence>
<organism evidence="5 6">
    <name type="scientific">Thioclava kandeliae</name>
    <dbReference type="NCBI Taxonomy" id="3070818"/>
    <lineage>
        <taxon>Bacteria</taxon>
        <taxon>Pseudomonadati</taxon>
        <taxon>Pseudomonadota</taxon>
        <taxon>Alphaproteobacteria</taxon>
        <taxon>Rhodobacterales</taxon>
        <taxon>Paracoccaceae</taxon>
        <taxon>Thioclava</taxon>
    </lineage>
</organism>
<name>A0ABV1SMH9_9RHOB</name>
<dbReference type="InterPro" id="IPR027417">
    <property type="entry name" value="P-loop_NTPase"/>
</dbReference>
<dbReference type="InterPro" id="IPR047661">
    <property type="entry name" value="IstB"/>
</dbReference>
<dbReference type="EMBL" id="JAYWLC010000067">
    <property type="protein sequence ID" value="MER5174112.1"/>
    <property type="molecule type" value="Genomic_DNA"/>
</dbReference>
<accession>A0ABV1SMH9</accession>